<dbReference type="GO" id="GO:0006508">
    <property type="term" value="P:proteolysis"/>
    <property type="evidence" value="ECO:0007669"/>
    <property type="project" value="UniProtKB-KW"/>
</dbReference>
<keyword evidence="6" id="KW-0865">Zymogen</keyword>
<evidence type="ECO:0000256" key="9">
    <source>
        <dbReference type="SAM" id="Phobius"/>
    </source>
</evidence>
<keyword evidence="3 10" id="KW-0732">Signal</keyword>
<dbReference type="PANTHER" id="PTHR24276:SF91">
    <property type="entry name" value="AT26814P-RELATED"/>
    <property type="match status" value="1"/>
</dbReference>
<dbReference type="PRINTS" id="PR00722">
    <property type="entry name" value="CHYMOTRYPSIN"/>
</dbReference>
<organism evidence="12 13">
    <name type="scientific">Cimex lectularius</name>
    <name type="common">Bed bug</name>
    <name type="synonym">Acanthia lectularia</name>
    <dbReference type="NCBI Taxonomy" id="79782"/>
    <lineage>
        <taxon>Eukaryota</taxon>
        <taxon>Metazoa</taxon>
        <taxon>Ecdysozoa</taxon>
        <taxon>Arthropoda</taxon>
        <taxon>Hexapoda</taxon>
        <taxon>Insecta</taxon>
        <taxon>Pterygota</taxon>
        <taxon>Neoptera</taxon>
        <taxon>Paraneoptera</taxon>
        <taxon>Hemiptera</taxon>
        <taxon>Heteroptera</taxon>
        <taxon>Panheteroptera</taxon>
        <taxon>Cimicomorpha</taxon>
        <taxon>Cimicidae</taxon>
        <taxon>Cimex</taxon>
    </lineage>
</organism>
<dbReference type="OrthoDB" id="6608430at2759"/>
<dbReference type="InterPro" id="IPR018114">
    <property type="entry name" value="TRYPSIN_HIS"/>
</dbReference>
<keyword evidence="7" id="KW-1015">Disulfide bond</keyword>
<proteinExistence type="inferred from homology"/>
<dbReference type="InterPro" id="IPR050430">
    <property type="entry name" value="Peptidase_S1"/>
</dbReference>
<sequence length="284" mass="30713">MHYLLIVLFIVVTPEAKCNQTDPEGIVKIIGGNRTDITAVKYQVSIRDGLGYHFCGGSIINEYHVVTAAHCVTRAKRKGNIFCVVGENYSTGGQLNPVVHIAVHPMYDKSAIKHDVAVLKTKNKIQLNNYTIGAVALANSTPPDGTHCIVSGWGSLIEPPNSGLAIPSIFLMSTEVPLYSLKQCQTIYKLMEISFPTGVICAGYENGGHDSCQGDSGGPLVCQDKLVGIVSFGVGCGEAHIPGVYTEIASHRDWIIQQNSSESLHPTFLLISLGLFMCFIIFFI</sequence>
<dbReference type="PROSITE" id="PS00134">
    <property type="entry name" value="TRYPSIN_HIS"/>
    <property type="match status" value="1"/>
</dbReference>
<dbReference type="Pfam" id="PF00089">
    <property type="entry name" value="Trypsin"/>
    <property type="match status" value="1"/>
</dbReference>
<keyword evidence="5 8" id="KW-0720">Serine protease</keyword>
<comment type="similarity">
    <text evidence="1">Belongs to the peptidase S1 family.</text>
</comment>
<dbReference type="FunFam" id="2.40.10.10:FF:000077">
    <property type="entry name" value="Predicted protein"/>
    <property type="match status" value="1"/>
</dbReference>
<dbReference type="InterPro" id="IPR043504">
    <property type="entry name" value="Peptidase_S1_PA_chymotrypsin"/>
</dbReference>
<dbReference type="EnsemblMetazoa" id="XM_014390606.2">
    <property type="protein sequence ID" value="XP_014246092.1"/>
    <property type="gene ID" value="LOC106664671"/>
</dbReference>
<evidence type="ECO:0000256" key="1">
    <source>
        <dbReference type="ARBA" id="ARBA00007664"/>
    </source>
</evidence>
<dbReference type="OMA" id="IASHRDW"/>
<evidence type="ECO:0000256" key="10">
    <source>
        <dbReference type="SAM" id="SignalP"/>
    </source>
</evidence>
<dbReference type="SUPFAM" id="SSF50494">
    <property type="entry name" value="Trypsin-like serine proteases"/>
    <property type="match status" value="1"/>
</dbReference>
<dbReference type="PANTHER" id="PTHR24276">
    <property type="entry name" value="POLYSERASE-RELATED"/>
    <property type="match status" value="1"/>
</dbReference>
<evidence type="ECO:0000256" key="2">
    <source>
        <dbReference type="ARBA" id="ARBA00022670"/>
    </source>
</evidence>
<protein>
    <recommendedName>
        <fullName evidence="11">Peptidase S1 domain-containing protein</fullName>
    </recommendedName>
</protein>
<dbReference type="PROSITE" id="PS00135">
    <property type="entry name" value="TRYPSIN_SER"/>
    <property type="match status" value="1"/>
</dbReference>
<dbReference type="KEGG" id="clec:106664671"/>
<feature type="signal peptide" evidence="10">
    <location>
        <begin position="1"/>
        <end position="18"/>
    </location>
</feature>
<evidence type="ECO:0000313" key="13">
    <source>
        <dbReference type="Proteomes" id="UP000494040"/>
    </source>
</evidence>
<dbReference type="InterPro" id="IPR009003">
    <property type="entry name" value="Peptidase_S1_PA"/>
</dbReference>
<dbReference type="Proteomes" id="UP000494040">
    <property type="component" value="Unassembled WGS sequence"/>
</dbReference>
<evidence type="ECO:0000256" key="8">
    <source>
        <dbReference type="RuleBase" id="RU363034"/>
    </source>
</evidence>
<dbReference type="CDD" id="cd00190">
    <property type="entry name" value="Tryp_SPc"/>
    <property type="match status" value="1"/>
</dbReference>
<evidence type="ECO:0000256" key="6">
    <source>
        <dbReference type="ARBA" id="ARBA00023145"/>
    </source>
</evidence>
<dbReference type="AlphaFoldDB" id="A0A8I6RLX7"/>
<dbReference type="RefSeq" id="XP_014246092.1">
    <property type="nucleotide sequence ID" value="XM_014390606.2"/>
</dbReference>
<dbReference type="InterPro" id="IPR001254">
    <property type="entry name" value="Trypsin_dom"/>
</dbReference>
<dbReference type="Gene3D" id="2.40.10.10">
    <property type="entry name" value="Trypsin-like serine proteases"/>
    <property type="match status" value="1"/>
</dbReference>
<keyword evidence="9" id="KW-0472">Membrane</keyword>
<evidence type="ECO:0000313" key="12">
    <source>
        <dbReference type="EnsemblMetazoa" id="XP_014246092.1"/>
    </source>
</evidence>
<evidence type="ECO:0000256" key="5">
    <source>
        <dbReference type="ARBA" id="ARBA00022825"/>
    </source>
</evidence>
<dbReference type="InterPro" id="IPR001314">
    <property type="entry name" value="Peptidase_S1A"/>
</dbReference>
<feature type="domain" description="Peptidase S1" evidence="11">
    <location>
        <begin position="29"/>
        <end position="260"/>
    </location>
</feature>
<evidence type="ECO:0000256" key="3">
    <source>
        <dbReference type="ARBA" id="ARBA00022729"/>
    </source>
</evidence>
<evidence type="ECO:0000256" key="7">
    <source>
        <dbReference type="ARBA" id="ARBA00023157"/>
    </source>
</evidence>
<dbReference type="PROSITE" id="PS50240">
    <property type="entry name" value="TRYPSIN_DOM"/>
    <property type="match status" value="1"/>
</dbReference>
<keyword evidence="9" id="KW-1133">Transmembrane helix</keyword>
<evidence type="ECO:0000259" key="11">
    <source>
        <dbReference type="PROSITE" id="PS50240"/>
    </source>
</evidence>
<keyword evidence="2 8" id="KW-0645">Protease</keyword>
<keyword evidence="4 8" id="KW-0378">Hydrolase</keyword>
<reference evidence="12" key="1">
    <citation type="submission" date="2022-01" db="UniProtKB">
        <authorList>
            <consortium name="EnsemblMetazoa"/>
        </authorList>
    </citation>
    <scope>IDENTIFICATION</scope>
</reference>
<name>A0A8I6RLX7_CIMLE</name>
<keyword evidence="9" id="KW-0812">Transmembrane</keyword>
<evidence type="ECO:0000256" key="4">
    <source>
        <dbReference type="ARBA" id="ARBA00022801"/>
    </source>
</evidence>
<feature type="chain" id="PRO_5035215829" description="Peptidase S1 domain-containing protein" evidence="10">
    <location>
        <begin position="19"/>
        <end position="284"/>
    </location>
</feature>
<dbReference type="InterPro" id="IPR033116">
    <property type="entry name" value="TRYPSIN_SER"/>
</dbReference>
<dbReference type="SMART" id="SM00020">
    <property type="entry name" value="Tryp_SPc"/>
    <property type="match status" value="1"/>
</dbReference>
<accession>A0A8I6RLX7</accession>
<dbReference type="GeneID" id="106664671"/>
<keyword evidence="13" id="KW-1185">Reference proteome</keyword>
<dbReference type="GO" id="GO:0004252">
    <property type="term" value="F:serine-type endopeptidase activity"/>
    <property type="evidence" value="ECO:0007669"/>
    <property type="project" value="InterPro"/>
</dbReference>
<feature type="transmembrane region" description="Helical" evidence="9">
    <location>
        <begin position="264"/>
        <end position="283"/>
    </location>
</feature>